<keyword evidence="2" id="KW-0689">Ribosomal protein</keyword>
<evidence type="ECO:0000256" key="1">
    <source>
        <dbReference type="ARBA" id="ARBA00008427"/>
    </source>
</evidence>
<keyword evidence="3" id="KW-0687">Ribonucleoprotein</keyword>
<dbReference type="InterPro" id="IPR018259">
    <property type="entry name" value="Ribosomal_eL21_CS"/>
</dbReference>
<organism evidence="5 6">
    <name type="scientific">Vitrella brassicaformis (strain CCMP3155)</name>
    <dbReference type="NCBI Taxonomy" id="1169540"/>
    <lineage>
        <taxon>Eukaryota</taxon>
        <taxon>Sar</taxon>
        <taxon>Alveolata</taxon>
        <taxon>Colpodellida</taxon>
        <taxon>Vitrellaceae</taxon>
        <taxon>Vitrella</taxon>
    </lineage>
</organism>
<evidence type="ECO:0000313" key="5">
    <source>
        <dbReference type="EMBL" id="CEL93389.1"/>
    </source>
</evidence>
<evidence type="ECO:0000313" key="6">
    <source>
        <dbReference type="Proteomes" id="UP000041254"/>
    </source>
</evidence>
<dbReference type="Proteomes" id="UP000041254">
    <property type="component" value="Unassembled WGS sequence"/>
</dbReference>
<feature type="region of interest" description="Disordered" evidence="4">
    <location>
        <begin position="112"/>
        <end position="140"/>
    </location>
</feature>
<name>A0A0G4ECE8_VITBC</name>
<gene>
    <name evidence="5" type="ORF">Vbra_3650</name>
</gene>
<proteinExistence type="inferred from homology"/>
<dbReference type="InParanoid" id="A0A0G4ECE8"/>
<dbReference type="InterPro" id="IPR008991">
    <property type="entry name" value="Translation_prot_SH3-like_sf"/>
</dbReference>
<dbReference type="GO" id="GO:1990904">
    <property type="term" value="C:ribonucleoprotein complex"/>
    <property type="evidence" value="ECO:0007669"/>
    <property type="project" value="UniProtKB-KW"/>
</dbReference>
<dbReference type="AlphaFoldDB" id="A0A0G4ECE8"/>
<evidence type="ECO:0008006" key="7">
    <source>
        <dbReference type="Google" id="ProtNLM"/>
    </source>
</evidence>
<dbReference type="PANTHER" id="PTHR20981">
    <property type="entry name" value="60S RIBOSOMAL PROTEIN L21"/>
    <property type="match status" value="1"/>
</dbReference>
<dbReference type="Gene3D" id="2.30.30.70">
    <property type="entry name" value="Ribosomal protein L21"/>
    <property type="match status" value="1"/>
</dbReference>
<dbReference type="GO" id="GO:0005840">
    <property type="term" value="C:ribosome"/>
    <property type="evidence" value="ECO:0007669"/>
    <property type="project" value="UniProtKB-KW"/>
</dbReference>
<dbReference type="GO" id="GO:0006412">
    <property type="term" value="P:translation"/>
    <property type="evidence" value="ECO:0007669"/>
    <property type="project" value="InterPro"/>
</dbReference>
<evidence type="ECO:0000256" key="2">
    <source>
        <dbReference type="ARBA" id="ARBA00022980"/>
    </source>
</evidence>
<dbReference type="InterPro" id="IPR001147">
    <property type="entry name" value="Ribosomal_eL21"/>
</dbReference>
<keyword evidence="6" id="KW-1185">Reference proteome</keyword>
<accession>A0A0G4ECE8</accession>
<dbReference type="STRING" id="1169540.A0A0G4ECE8"/>
<dbReference type="EMBL" id="CDMY01000164">
    <property type="protein sequence ID" value="CEL93389.1"/>
    <property type="molecule type" value="Genomic_DNA"/>
</dbReference>
<dbReference type="OMA" id="INYGDYV"/>
<feature type="region of interest" description="Disordered" evidence="4">
    <location>
        <begin position="1"/>
        <end position="24"/>
    </location>
</feature>
<dbReference type="Pfam" id="PF01157">
    <property type="entry name" value="Ribosomal_L21e"/>
    <property type="match status" value="1"/>
</dbReference>
<feature type="compositionally biased region" description="Basic and acidic residues" evidence="4">
    <location>
        <begin position="112"/>
        <end position="132"/>
    </location>
</feature>
<dbReference type="PROSITE" id="PS01171">
    <property type="entry name" value="RIBOSOMAL_L21E"/>
    <property type="match status" value="1"/>
</dbReference>
<dbReference type="VEuPathDB" id="CryptoDB:Vbra_3650"/>
<dbReference type="PhylomeDB" id="A0A0G4ECE8"/>
<evidence type="ECO:0000256" key="4">
    <source>
        <dbReference type="SAM" id="MobiDB-lite"/>
    </source>
</evidence>
<evidence type="ECO:0000256" key="3">
    <source>
        <dbReference type="ARBA" id="ARBA00023274"/>
    </source>
</evidence>
<reference evidence="5 6" key="1">
    <citation type="submission" date="2014-11" db="EMBL/GenBank/DDBJ databases">
        <authorList>
            <person name="Zhu J."/>
            <person name="Qi W."/>
            <person name="Song R."/>
        </authorList>
    </citation>
    <scope>NUCLEOTIDE SEQUENCE [LARGE SCALE GENOMIC DNA]</scope>
</reference>
<dbReference type="Gene3D" id="6.10.250.3260">
    <property type="match status" value="1"/>
</dbReference>
<dbReference type="FunFam" id="2.30.30.70:FF:000001">
    <property type="entry name" value="60S ribosomal protein L21"/>
    <property type="match status" value="1"/>
</dbReference>
<sequence>MVHSFGKRARTRDKYSKAFRSKGNPSVSRYLQNIKKGEYVDIVCDASVQKGMPFSYYHGKTGIVFNVTQHSVGVQVKKRVRNREIWKRLHVRIEHVRKSRCQEDFLRRVKDNDKAHHEAKERGEKAITKRTPEQPGGGEKVITDEVRVLEPLTFVENY</sequence>
<protein>
    <recommendedName>
        <fullName evidence="7">60S ribosomal protein L21</fullName>
    </recommendedName>
</protein>
<feature type="compositionally biased region" description="Basic residues" evidence="4">
    <location>
        <begin position="1"/>
        <end position="11"/>
    </location>
</feature>
<dbReference type="GO" id="GO:0003735">
    <property type="term" value="F:structural constituent of ribosome"/>
    <property type="evidence" value="ECO:0007669"/>
    <property type="project" value="InterPro"/>
</dbReference>
<dbReference type="FunCoup" id="A0A0G4ECE8">
    <property type="interactions" value="460"/>
</dbReference>
<dbReference type="SUPFAM" id="SSF50104">
    <property type="entry name" value="Translation proteins SH3-like domain"/>
    <property type="match status" value="1"/>
</dbReference>
<dbReference type="OrthoDB" id="1539250at2759"/>
<comment type="similarity">
    <text evidence="1">Belongs to the eukaryotic ribosomal protein eL21 family.</text>
</comment>
<dbReference type="InterPro" id="IPR036948">
    <property type="entry name" value="Ribosomal_eL21_sf"/>
</dbReference>